<dbReference type="Proteomes" id="UP001400965">
    <property type="component" value="Unassembled WGS sequence"/>
</dbReference>
<sequence length="320" mass="37119">MLLEDILRIRQNYPLWMKIKIAKNRINSAIDLYGREGLYVSFSGGKDSTVLHCLVAEVEIERFGDIKIPRVWCDTGLEYPELKEFARNIADVIIRPKMSFKQVIGKYGYPIISKSQAMAIRKLRHNNLSDAYRNKLLYGDERGTAGKLSNKWHYLLSAPFEISEMCCEIMKKRPFHKYEEITGRVAITGVMASESNNRTIRYVKDGGCNAFENKEPQSKPMSVWTDQDVLEFIYKYKIEITSVYGEIVCEEQLSYFDNSYKYKTTGESRTGCIFCGFGCHMEKGENRFQRMKRTHPQLHSYCMDQLGIKEVLDYIGVESE</sequence>
<dbReference type="PANTHER" id="PTHR43196">
    <property type="entry name" value="SULFATE ADENYLYLTRANSFERASE SUBUNIT 2"/>
    <property type="match status" value="1"/>
</dbReference>
<dbReference type="InterPro" id="IPR050128">
    <property type="entry name" value="Sulfate_adenylyltrnsfr_sub2"/>
</dbReference>
<evidence type="ECO:0000313" key="3">
    <source>
        <dbReference type="Proteomes" id="UP001400965"/>
    </source>
</evidence>
<keyword evidence="3" id="KW-1185">Reference proteome</keyword>
<dbReference type="InterPro" id="IPR014729">
    <property type="entry name" value="Rossmann-like_a/b/a_fold"/>
</dbReference>
<evidence type="ECO:0000259" key="1">
    <source>
        <dbReference type="Pfam" id="PF01507"/>
    </source>
</evidence>
<protein>
    <recommendedName>
        <fullName evidence="1">Phosphoadenosine phosphosulphate reductase domain-containing protein</fullName>
    </recommendedName>
</protein>
<comment type="caution">
    <text evidence="2">The sequence shown here is derived from an EMBL/GenBank/DDBJ whole genome shotgun (WGS) entry which is preliminary data.</text>
</comment>
<dbReference type="PANTHER" id="PTHR43196:SF2">
    <property type="entry name" value="PHOSPHOADENOSINE PHOSPHOSULFATE REDUCTASE"/>
    <property type="match status" value="1"/>
</dbReference>
<dbReference type="Pfam" id="PF01507">
    <property type="entry name" value="PAPS_reduct"/>
    <property type="match status" value="2"/>
</dbReference>
<dbReference type="SUPFAM" id="SSF52402">
    <property type="entry name" value="Adenine nucleotide alpha hydrolases-like"/>
    <property type="match status" value="1"/>
</dbReference>
<evidence type="ECO:0000313" key="2">
    <source>
        <dbReference type="EMBL" id="GAA0861742.1"/>
    </source>
</evidence>
<name>A0ABP3XBX3_9FIRM</name>
<feature type="domain" description="Phosphoadenosine phosphosulphate reductase" evidence="1">
    <location>
        <begin position="147"/>
        <end position="246"/>
    </location>
</feature>
<dbReference type="EMBL" id="BAAACP010000002">
    <property type="protein sequence ID" value="GAA0861742.1"/>
    <property type="molecule type" value="Genomic_DNA"/>
</dbReference>
<reference evidence="3" key="1">
    <citation type="journal article" date="2019" name="Int. J. Syst. Evol. Microbiol.">
        <title>The Global Catalogue of Microorganisms (GCM) 10K type strain sequencing project: providing services to taxonomists for standard genome sequencing and annotation.</title>
        <authorList>
            <consortium name="The Broad Institute Genomics Platform"/>
            <consortium name="The Broad Institute Genome Sequencing Center for Infectious Disease"/>
            <person name="Wu L."/>
            <person name="Ma J."/>
        </authorList>
    </citation>
    <scope>NUCLEOTIDE SEQUENCE [LARGE SCALE GENOMIC DNA]</scope>
    <source>
        <strain evidence="3">JCM 6486</strain>
    </source>
</reference>
<gene>
    <name evidence="2" type="ORF">GCM10008917_04320</name>
</gene>
<organism evidence="2 3">
    <name type="scientific">Paraclostridium tenue</name>
    <dbReference type="NCBI Taxonomy" id="1737"/>
    <lineage>
        <taxon>Bacteria</taxon>
        <taxon>Bacillati</taxon>
        <taxon>Bacillota</taxon>
        <taxon>Clostridia</taxon>
        <taxon>Peptostreptococcales</taxon>
        <taxon>Peptostreptococcaceae</taxon>
        <taxon>Paraclostridium</taxon>
    </lineage>
</organism>
<accession>A0ABP3XBX3</accession>
<proteinExistence type="predicted"/>
<dbReference type="Gene3D" id="3.40.50.620">
    <property type="entry name" value="HUPs"/>
    <property type="match status" value="1"/>
</dbReference>
<dbReference type="InterPro" id="IPR002500">
    <property type="entry name" value="PAPS_reduct_dom"/>
</dbReference>
<feature type="domain" description="Phosphoadenosine phosphosulphate reductase" evidence="1">
    <location>
        <begin position="38"/>
        <end position="92"/>
    </location>
</feature>